<evidence type="ECO:0000256" key="6">
    <source>
        <dbReference type="ARBA" id="ARBA00022692"/>
    </source>
</evidence>
<dbReference type="PROSITE" id="PS51450">
    <property type="entry name" value="LRR"/>
    <property type="match status" value="1"/>
</dbReference>
<dbReference type="FunFam" id="3.80.10.10:FF:000649">
    <property type="entry name" value="Leucine Rich Repeat family protein"/>
    <property type="match status" value="1"/>
</dbReference>
<dbReference type="FunFam" id="3.80.10.10:FF:000383">
    <property type="entry name" value="Leucine-rich repeat receptor protein kinase EMS1"/>
    <property type="match status" value="1"/>
</dbReference>
<evidence type="ECO:0000256" key="13">
    <source>
        <dbReference type="SAM" id="SignalP"/>
    </source>
</evidence>
<evidence type="ECO:0000256" key="11">
    <source>
        <dbReference type="ARBA" id="ARBA00023180"/>
    </source>
</evidence>
<organism evidence="15 16">
    <name type="scientific">Paspalum notatum var. saurae</name>
    <dbReference type="NCBI Taxonomy" id="547442"/>
    <lineage>
        <taxon>Eukaryota</taxon>
        <taxon>Viridiplantae</taxon>
        <taxon>Streptophyta</taxon>
        <taxon>Embryophyta</taxon>
        <taxon>Tracheophyta</taxon>
        <taxon>Spermatophyta</taxon>
        <taxon>Magnoliopsida</taxon>
        <taxon>Liliopsida</taxon>
        <taxon>Poales</taxon>
        <taxon>Poaceae</taxon>
        <taxon>PACMAD clade</taxon>
        <taxon>Panicoideae</taxon>
        <taxon>Andropogonodae</taxon>
        <taxon>Paspaleae</taxon>
        <taxon>Paspalinae</taxon>
        <taxon>Paspalum</taxon>
    </lineage>
</organism>
<sequence>MHTATSSLLLILIAAATATATATAAASSSVASHATSTCVPQEMAALLAFKQGITGDPAGRLASWHQGQQDCCRWSGVRCSNRTSSHVVVVGLNLRNTGDVDGRPSYEDTVLAGQISSSLLYLNHLEHLDLSMNNISGRVPEFLGLLKNLRYLNLSGMPLSGRVPPQLGNLSYLHYLDLSSLTESTDLVYQWNSPNLYSTDISWLSNLPLRYLNMGSVDLSRVVDWAHVVNTIPSLKFDHPVASCWFWNLTRLRYLDLSSTGLYGQMPDELGGMECLQVLIMAYGYGINMMTANMTNLRNLKIIDFSDMSMDGNITELLVQCPSPNKLNELHLGGNNLGGMLPNWIGRWTSLLILDLSDNNNIIGHVPSEIGLLNNLLTLGLRNNQFTGHVPSEIFMLGNLTDMDLSNNNLSGVITHEQLGGLKRLRNIDLSGNSFKIVVDQEWLPPFRLERANFASCQMARASIFDRLPAWFLTTFSKVSSLNISNNGISGALPTSLKNMSSLEELYLNANQLSGPIPQLPISLSHFDISDNSLTGALPSNIGTENLEYLNIASNHIGGPIPHSICRLNTILEYLNLANNHFDGEFPSRFGPEGLGVLILRNNKLLGEFPSFLKASTLLYILDLAWNNFSGRIPMWIGDLSELRILQLSHNMFTESIPSTITRLNSLSQLNLAGNSISGPLPWHLSNWTGMKSTLMSTRGVTVIGLESVPPYFTVNLSVITKGQERYYKDDELYEMVSIDLSWNQLTGRITSLGGVINLNLSWNQLSGKIPNKIGALQSLESLDLSENKIHGEIPQSLSYITYLSYLDLSFNNLKGRIPSGGQLDTLYAEYPFMYNGNNGLCGLPLQKNCTSNKEPKHGDHKGDEHDSMVLSFSFGLGVGYVMGLWVVFCVMLFKNPWRIAFFCLFDKQPPSVHPTAPACRTRDKPCLSFKQGITSDPAGRLASWDEGEEDCCQWRGVRCSNQTGHVVGLHLRNVQQDPELYLDEAALTGQISPSLLSLHHLERLDLSVNNLSGPAGAVPEFLGLLQNLRYLNLSGMPFFGRVPPHLGNLSKLHYLDLSCKRVPFVSWSHPNLYSTDISWVSNLPLRYLSMDSVNLSMVGDWAHVVNMVPTLKVLRLSRCSLAVANQSLPHLNLTHLEELSLSWNNFDNPVASCWFWNLTSLQHLELAGTNLSGTIPGVLGDMMSLQLLDFSYSVRSMDIMTANIRNLCNLESLDLTESNMNGHIIELIPQCSSNKLKKLELAGNNFTGVLSNWIVKFPSLIILDLSYNQLSGGVPSEISMLNNLVTLDLSYNLFFGGCATVHILLLKR</sequence>
<evidence type="ECO:0000256" key="3">
    <source>
        <dbReference type="ARBA" id="ARBA00022475"/>
    </source>
</evidence>
<evidence type="ECO:0000313" key="16">
    <source>
        <dbReference type="Proteomes" id="UP001341281"/>
    </source>
</evidence>
<dbReference type="Proteomes" id="UP001341281">
    <property type="component" value="Chromosome 01"/>
</dbReference>
<dbReference type="InterPro" id="IPR001611">
    <property type="entry name" value="Leu-rich_rpt"/>
</dbReference>
<dbReference type="PANTHER" id="PTHR48063:SF90">
    <property type="entry name" value="OS11G0565920 PROTEIN"/>
    <property type="match status" value="1"/>
</dbReference>
<dbReference type="EMBL" id="CP144745">
    <property type="protein sequence ID" value="WVZ51105.1"/>
    <property type="molecule type" value="Genomic_DNA"/>
</dbReference>
<accession>A0AAQ3SIY0</accession>
<dbReference type="FunFam" id="3.80.10.10:FF:000722">
    <property type="entry name" value="Leucine-rich repeat receptor-like protein kinase"/>
    <property type="match status" value="1"/>
</dbReference>
<evidence type="ECO:0000256" key="1">
    <source>
        <dbReference type="ARBA" id="ARBA00004251"/>
    </source>
</evidence>
<protein>
    <recommendedName>
        <fullName evidence="14">Leucine-rich repeat-containing N-terminal plant-type domain-containing protein</fullName>
    </recommendedName>
</protein>
<evidence type="ECO:0000259" key="14">
    <source>
        <dbReference type="Pfam" id="PF08263"/>
    </source>
</evidence>
<evidence type="ECO:0000256" key="8">
    <source>
        <dbReference type="ARBA" id="ARBA00022737"/>
    </source>
</evidence>
<keyword evidence="8" id="KW-0677">Repeat</keyword>
<evidence type="ECO:0000313" key="15">
    <source>
        <dbReference type="EMBL" id="WVZ51105.1"/>
    </source>
</evidence>
<dbReference type="PANTHER" id="PTHR48063">
    <property type="entry name" value="LRR RECEPTOR-LIKE KINASE"/>
    <property type="match status" value="1"/>
</dbReference>
<evidence type="ECO:0000256" key="12">
    <source>
        <dbReference type="SAM" id="Phobius"/>
    </source>
</evidence>
<comment type="subcellular location">
    <subcellularLocation>
        <location evidence="1">Cell membrane</location>
        <topology evidence="1">Single-pass type I membrane protein</topology>
    </subcellularLocation>
</comment>
<dbReference type="InterPro" id="IPR032675">
    <property type="entry name" value="LRR_dom_sf"/>
</dbReference>
<keyword evidence="9 12" id="KW-1133">Transmembrane helix</keyword>
<name>A0AAQ3SIY0_PASNO</name>
<evidence type="ECO:0000256" key="7">
    <source>
        <dbReference type="ARBA" id="ARBA00022729"/>
    </source>
</evidence>
<dbReference type="Pfam" id="PF13516">
    <property type="entry name" value="LRR_6"/>
    <property type="match status" value="1"/>
</dbReference>
<feature type="domain" description="Leucine-rich repeat-containing N-terminal plant-type" evidence="14">
    <location>
        <begin position="40"/>
        <end position="80"/>
    </location>
</feature>
<dbReference type="Pfam" id="PF00560">
    <property type="entry name" value="LRR_1"/>
    <property type="match status" value="10"/>
</dbReference>
<dbReference type="SMART" id="SM00369">
    <property type="entry name" value="LRR_TYP"/>
    <property type="match status" value="11"/>
</dbReference>
<evidence type="ECO:0000256" key="2">
    <source>
        <dbReference type="ARBA" id="ARBA00009592"/>
    </source>
</evidence>
<proteinExistence type="inferred from homology"/>
<reference evidence="15 16" key="1">
    <citation type="submission" date="2024-02" db="EMBL/GenBank/DDBJ databases">
        <title>High-quality chromosome-scale genome assembly of Pensacola bahiagrass (Paspalum notatum Flugge var. saurae).</title>
        <authorList>
            <person name="Vega J.M."/>
            <person name="Podio M."/>
            <person name="Orjuela J."/>
            <person name="Siena L.A."/>
            <person name="Pessino S.C."/>
            <person name="Combes M.C."/>
            <person name="Mariac C."/>
            <person name="Albertini E."/>
            <person name="Pupilli F."/>
            <person name="Ortiz J.P.A."/>
            <person name="Leblanc O."/>
        </authorList>
    </citation>
    <scope>NUCLEOTIDE SEQUENCE [LARGE SCALE GENOMIC DNA]</scope>
    <source>
        <strain evidence="15">R1</strain>
        <tissue evidence="15">Leaf</tissue>
    </source>
</reference>
<comment type="similarity">
    <text evidence="2">Belongs to the RLP family.</text>
</comment>
<evidence type="ECO:0000256" key="5">
    <source>
        <dbReference type="ARBA" id="ARBA00022614"/>
    </source>
</evidence>
<dbReference type="SUPFAM" id="SSF52047">
    <property type="entry name" value="RNI-like"/>
    <property type="match status" value="1"/>
</dbReference>
<dbReference type="FunFam" id="3.80.10.10:FF:000095">
    <property type="entry name" value="LRR receptor-like serine/threonine-protein kinase GSO1"/>
    <property type="match status" value="1"/>
</dbReference>
<dbReference type="SUPFAM" id="SSF52058">
    <property type="entry name" value="L domain-like"/>
    <property type="match status" value="2"/>
</dbReference>
<dbReference type="InterPro" id="IPR013210">
    <property type="entry name" value="LRR_N_plant-typ"/>
</dbReference>
<feature type="chain" id="PRO_5042905703" description="Leucine-rich repeat-containing N-terminal plant-type domain-containing protein" evidence="13">
    <location>
        <begin position="21"/>
        <end position="1309"/>
    </location>
</feature>
<dbReference type="Pfam" id="PF08263">
    <property type="entry name" value="LRRNT_2"/>
    <property type="match status" value="2"/>
</dbReference>
<feature type="transmembrane region" description="Helical" evidence="12">
    <location>
        <begin position="1290"/>
        <end position="1307"/>
    </location>
</feature>
<dbReference type="Pfam" id="PF13855">
    <property type="entry name" value="LRR_8"/>
    <property type="match status" value="3"/>
</dbReference>
<evidence type="ECO:0000256" key="9">
    <source>
        <dbReference type="ARBA" id="ARBA00022989"/>
    </source>
</evidence>
<keyword evidence="6 12" id="KW-0812">Transmembrane</keyword>
<keyword evidence="11" id="KW-0325">Glycoprotein</keyword>
<keyword evidence="3" id="KW-1003">Cell membrane</keyword>
<dbReference type="PRINTS" id="PR00019">
    <property type="entry name" value="LEURICHRPT"/>
</dbReference>
<dbReference type="Gene3D" id="3.80.10.10">
    <property type="entry name" value="Ribonuclease Inhibitor"/>
    <property type="match status" value="6"/>
</dbReference>
<keyword evidence="16" id="KW-1185">Reference proteome</keyword>
<feature type="domain" description="Leucine-rich repeat-containing N-terminal plant-type" evidence="14">
    <location>
        <begin position="928"/>
        <end position="961"/>
    </location>
</feature>
<keyword evidence="4" id="KW-0597">Phosphoprotein</keyword>
<keyword evidence="10 12" id="KW-0472">Membrane</keyword>
<keyword evidence="5" id="KW-0433">Leucine-rich repeat</keyword>
<feature type="signal peptide" evidence="13">
    <location>
        <begin position="1"/>
        <end position="20"/>
    </location>
</feature>
<keyword evidence="7 13" id="KW-0732">Signal</keyword>
<evidence type="ECO:0000256" key="4">
    <source>
        <dbReference type="ARBA" id="ARBA00022553"/>
    </source>
</evidence>
<evidence type="ECO:0000256" key="10">
    <source>
        <dbReference type="ARBA" id="ARBA00023136"/>
    </source>
</evidence>
<dbReference type="GO" id="GO:0005886">
    <property type="term" value="C:plasma membrane"/>
    <property type="evidence" value="ECO:0007669"/>
    <property type="project" value="UniProtKB-SubCell"/>
</dbReference>
<dbReference type="InterPro" id="IPR046956">
    <property type="entry name" value="RLP23-like"/>
</dbReference>
<gene>
    <name evidence="15" type="ORF">U9M48_002282</name>
</gene>
<dbReference type="InterPro" id="IPR003591">
    <property type="entry name" value="Leu-rich_rpt_typical-subtyp"/>
</dbReference>